<reference evidence="1 2" key="1">
    <citation type="submission" date="2010-09" db="EMBL/GenBank/DDBJ databases">
        <authorList>
            <person name="Weinstock G."/>
            <person name="Sodergren E."/>
            <person name="Clifton S."/>
            <person name="Fulton L."/>
            <person name="Fulton B."/>
            <person name="Courtney L."/>
            <person name="Fronick C."/>
            <person name="Harrison M."/>
            <person name="Strong C."/>
            <person name="Farmer C."/>
            <person name="Delahaunty K."/>
            <person name="Markovic C."/>
            <person name="Hall O."/>
            <person name="Minx P."/>
            <person name="Tomlinson C."/>
            <person name="Mitreva M."/>
            <person name="Hou S."/>
            <person name="Chen J."/>
            <person name="Wollam A."/>
            <person name="Pepin K.H."/>
            <person name="Johnson M."/>
            <person name="Bhonagiri V."/>
            <person name="Zhang X."/>
            <person name="Suruliraj S."/>
            <person name="Warren W."/>
            <person name="Chinwalla A."/>
            <person name="Mardis E.R."/>
            <person name="Wilson R.K."/>
        </authorList>
    </citation>
    <scope>NUCLEOTIDE SEQUENCE [LARGE SCALE GENOMIC DNA]</scope>
    <source>
        <strain evidence="1 2">MS 85-1</strain>
    </source>
</reference>
<dbReference type="AlphaFoldDB" id="A0AAN3M653"/>
<evidence type="ECO:0000313" key="2">
    <source>
        <dbReference type="Proteomes" id="UP000005056"/>
    </source>
</evidence>
<protein>
    <submittedName>
        <fullName evidence="1">Uncharacterized protein</fullName>
    </submittedName>
</protein>
<dbReference type="EMBL" id="ADWQ01000035">
    <property type="protein sequence ID" value="EFU33295.1"/>
    <property type="molecule type" value="Genomic_DNA"/>
</dbReference>
<accession>A0AAN3M653</accession>
<organism evidence="1 2">
    <name type="scientific">Escherichia coli MS 85-1</name>
    <dbReference type="NCBI Taxonomy" id="679202"/>
    <lineage>
        <taxon>Bacteria</taxon>
        <taxon>Pseudomonadati</taxon>
        <taxon>Pseudomonadota</taxon>
        <taxon>Gammaproteobacteria</taxon>
        <taxon>Enterobacterales</taxon>
        <taxon>Enterobacteriaceae</taxon>
        <taxon>Escherichia</taxon>
    </lineage>
</organism>
<gene>
    <name evidence="1" type="ORF">HMPREF9350_04846</name>
</gene>
<evidence type="ECO:0000313" key="1">
    <source>
        <dbReference type="EMBL" id="EFU33295.1"/>
    </source>
</evidence>
<dbReference type="Proteomes" id="UP000005056">
    <property type="component" value="Unassembled WGS sequence"/>
</dbReference>
<sequence>MIAHTGRTGGFTIAASEAAIEMLLCFKRDFVAFQHLFNQIDAPARPVQFIAQKLIGWAGCGTKSAVNTGAQDAVGFQRARVLPHLFS</sequence>
<comment type="caution">
    <text evidence="1">The sequence shown here is derived from an EMBL/GenBank/DDBJ whole genome shotgun (WGS) entry which is preliminary data.</text>
</comment>
<proteinExistence type="predicted"/>
<name>A0AAN3M653_ECOLX</name>